<sequence length="30" mass="3634">MCRLLRPQQYRHYFLFPTRLQGRGRAAAAR</sequence>
<proteinExistence type="predicted"/>
<organism evidence="1">
    <name type="scientific">Arundo donax</name>
    <name type="common">Giant reed</name>
    <name type="synonym">Donax arundinaceus</name>
    <dbReference type="NCBI Taxonomy" id="35708"/>
    <lineage>
        <taxon>Eukaryota</taxon>
        <taxon>Viridiplantae</taxon>
        <taxon>Streptophyta</taxon>
        <taxon>Embryophyta</taxon>
        <taxon>Tracheophyta</taxon>
        <taxon>Spermatophyta</taxon>
        <taxon>Magnoliopsida</taxon>
        <taxon>Liliopsida</taxon>
        <taxon>Poales</taxon>
        <taxon>Poaceae</taxon>
        <taxon>PACMAD clade</taxon>
        <taxon>Arundinoideae</taxon>
        <taxon>Arundineae</taxon>
        <taxon>Arundo</taxon>
    </lineage>
</organism>
<reference evidence="1" key="2">
    <citation type="journal article" date="2015" name="Data Brief">
        <title>Shoot transcriptome of the giant reed, Arundo donax.</title>
        <authorList>
            <person name="Barrero R.A."/>
            <person name="Guerrero F.D."/>
            <person name="Moolhuijzen P."/>
            <person name="Goolsby J.A."/>
            <person name="Tidwell J."/>
            <person name="Bellgard S.E."/>
            <person name="Bellgard M.I."/>
        </authorList>
    </citation>
    <scope>NUCLEOTIDE SEQUENCE</scope>
    <source>
        <tissue evidence="1">Shoot tissue taken approximately 20 cm above the soil surface</tissue>
    </source>
</reference>
<dbReference type="EMBL" id="GBRH01170160">
    <property type="protein sequence ID" value="JAE27736.1"/>
    <property type="molecule type" value="Transcribed_RNA"/>
</dbReference>
<name>A0A0A9GYQ9_ARUDO</name>
<protein>
    <submittedName>
        <fullName evidence="1">Uncharacterized protein</fullName>
    </submittedName>
</protein>
<accession>A0A0A9GYQ9</accession>
<evidence type="ECO:0000313" key="1">
    <source>
        <dbReference type="EMBL" id="JAE27736.1"/>
    </source>
</evidence>
<dbReference type="AlphaFoldDB" id="A0A0A9GYQ9"/>
<reference evidence="1" key="1">
    <citation type="submission" date="2014-09" db="EMBL/GenBank/DDBJ databases">
        <authorList>
            <person name="Magalhaes I.L.F."/>
            <person name="Oliveira U."/>
            <person name="Santos F.R."/>
            <person name="Vidigal T.H.D.A."/>
            <person name="Brescovit A.D."/>
            <person name="Santos A.J."/>
        </authorList>
    </citation>
    <scope>NUCLEOTIDE SEQUENCE</scope>
    <source>
        <tissue evidence="1">Shoot tissue taken approximately 20 cm above the soil surface</tissue>
    </source>
</reference>